<reference evidence="3 6" key="1">
    <citation type="submission" date="2016-03" db="EMBL/GenBank/DDBJ databases">
        <authorList>
            <person name="Hansen M.J."/>
            <person name="Bojesen A.M."/>
            <person name="Planet P."/>
        </authorList>
    </citation>
    <scope>NUCLEOTIDE SEQUENCE [LARGE SCALE GENOMIC DNA]</scope>
    <source>
        <strain evidence="3 6">HPA 21</strain>
    </source>
</reference>
<dbReference type="InterPro" id="IPR052372">
    <property type="entry name" value="YpjD/HemX"/>
</dbReference>
<sequence length="258" mass="28857">MLFAILAICTYLGALLWITPTLARLEVNKKPNIKAVLALGGFAVLFHLVDISQHLFVGNGQNFTIVNVGSLISVAISAFATIALTRWKTIWLPLSVIYVLGIVSVALSNFVEGNFVKQLAENTGLMFHLAMAIFSYALFFIALLYAVQLKWLDSRLKAKKIPFSPVLPPLMTVERHFFTLTLAAQGLLTITLVTGMIYLHNFFAPEQVHKAAYSFMAWIVYSLLLLGQWKLHWRGNRVLIYSISGMMLLTIAYFGSRI</sequence>
<dbReference type="GO" id="GO:0005886">
    <property type="term" value="C:plasma membrane"/>
    <property type="evidence" value="ECO:0007669"/>
    <property type="project" value="TreeGrafter"/>
</dbReference>
<feature type="domain" description="Cytochrome c assembly protein" evidence="2">
    <location>
        <begin position="44"/>
        <end position="258"/>
    </location>
</feature>
<feature type="transmembrane region" description="Helical" evidence="1">
    <location>
        <begin position="33"/>
        <end position="51"/>
    </location>
</feature>
<dbReference type="GO" id="GO:0017004">
    <property type="term" value="P:cytochrome complex assembly"/>
    <property type="evidence" value="ECO:0007669"/>
    <property type="project" value="InterPro"/>
</dbReference>
<feature type="transmembrane region" description="Helical" evidence="1">
    <location>
        <begin position="123"/>
        <end position="147"/>
    </location>
</feature>
<feature type="transmembrane region" description="Helical" evidence="1">
    <location>
        <begin position="177"/>
        <end position="199"/>
    </location>
</feature>
<feature type="transmembrane region" description="Helical" evidence="1">
    <location>
        <begin position="63"/>
        <end position="84"/>
    </location>
</feature>
<name>A0AAE6X5L8_9PAST</name>
<evidence type="ECO:0000256" key="1">
    <source>
        <dbReference type="SAM" id="Phobius"/>
    </source>
</evidence>
<evidence type="ECO:0000313" key="4">
    <source>
        <dbReference type="EMBL" id="RPE91117.1"/>
    </source>
</evidence>
<dbReference type="InterPro" id="IPR002541">
    <property type="entry name" value="Cyt_c_assembly"/>
</dbReference>
<dbReference type="EMBL" id="CP015029">
    <property type="protein sequence ID" value="QIM64626.1"/>
    <property type="molecule type" value="Genomic_DNA"/>
</dbReference>
<dbReference type="KEGG" id="fcl:A4G17_03855"/>
<evidence type="ECO:0000313" key="5">
    <source>
        <dbReference type="Proteomes" id="UP000276901"/>
    </source>
</evidence>
<feature type="transmembrane region" description="Helical" evidence="1">
    <location>
        <begin position="238"/>
        <end position="255"/>
    </location>
</feature>
<feature type="transmembrane region" description="Helical" evidence="1">
    <location>
        <begin position="90"/>
        <end position="111"/>
    </location>
</feature>
<dbReference type="Proteomes" id="UP000276901">
    <property type="component" value="Unassembled WGS sequence"/>
</dbReference>
<dbReference type="Proteomes" id="UP000502287">
    <property type="component" value="Chromosome"/>
</dbReference>
<dbReference type="PANTHER" id="PTHR38034">
    <property type="entry name" value="INNER MEMBRANE PROTEIN YPJD"/>
    <property type="match status" value="1"/>
</dbReference>
<dbReference type="Pfam" id="PF01578">
    <property type="entry name" value="Cytochrom_C_asm"/>
    <property type="match status" value="1"/>
</dbReference>
<keyword evidence="1" id="KW-0472">Membrane</keyword>
<proteinExistence type="predicted"/>
<organism evidence="3 6">
    <name type="scientific">Frederiksenia canicola</name>
    <dbReference type="NCBI Taxonomy" id="123824"/>
    <lineage>
        <taxon>Bacteria</taxon>
        <taxon>Pseudomonadati</taxon>
        <taxon>Pseudomonadota</taxon>
        <taxon>Gammaproteobacteria</taxon>
        <taxon>Pasteurellales</taxon>
        <taxon>Pasteurellaceae</taxon>
        <taxon>Frederiksenia</taxon>
    </lineage>
</organism>
<dbReference type="AlphaFoldDB" id="A0AAE6X5L8"/>
<gene>
    <name evidence="3" type="ORF">A4G17_03855</name>
    <name evidence="4" type="ORF">EDC49_1831</name>
</gene>
<keyword evidence="1" id="KW-0812">Transmembrane</keyword>
<accession>A0AAE6X5L8</accession>
<evidence type="ECO:0000259" key="2">
    <source>
        <dbReference type="Pfam" id="PF01578"/>
    </source>
</evidence>
<keyword evidence="1" id="KW-1133">Transmembrane helix</keyword>
<feature type="transmembrane region" description="Helical" evidence="1">
    <location>
        <begin position="211"/>
        <end position="232"/>
    </location>
</feature>
<dbReference type="GO" id="GO:0020037">
    <property type="term" value="F:heme binding"/>
    <property type="evidence" value="ECO:0007669"/>
    <property type="project" value="InterPro"/>
</dbReference>
<dbReference type="RefSeq" id="WP_123957425.1">
    <property type="nucleotide sequence ID" value="NZ_CP015029.1"/>
</dbReference>
<protein>
    <submittedName>
        <fullName evidence="3">ABC transporter permease</fullName>
    </submittedName>
    <submittedName>
        <fullName evidence="4">ABC-type uncharacterized transport system permease subunit</fullName>
    </submittedName>
</protein>
<evidence type="ECO:0000313" key="3">
    <source>
        <dbReference type="EMBL" id="QIM64626.1"/>
    </source>
</evidence>
<dbReference type="EMBL" id="RKQT01000005">
    <property type="protein sequence ID" value="RPE91117.1"/>
    <property type="molecule type" value="Genomic_DNA"/>
</dbReference>
<keyword evidence="5" id="KW-1185">Reference proteome</keyword>
<dbReference type="PANTHER" id="PTHR38034:SF1">
    <property type="entry name" value="INNER MEMBRANE PROTEIN YPJD"/>
    <property type="match status" value="1"/>
</dbReference>
<reference evidence="4 5" key="2">
    <citation type="submission" date="2018-11" db="EMBL/GenBank/DDBJ databases">
        <title>Genomic Encyclopedia of Type Strains, Phase IV (KMG-IV): sequencing the most valuable type-strain genomes for metagenomic binning, comparative biology and taxonomic classification.</title>
        <authorList>
            <person name="Goeker M."/>
        </authorList>
    </citation>
    <scope>NUCLEOTIDE SEQUENCE [LARGE SCALE GENOMIC DNA]</scope>
    <source>
        <strain evidence="4 5">DSM 25797</strain>
    </source>
</reference>
<evidence type="ECO:0000313" key="6">
    <source>
        <dbReference type="Proteomes" id="UP000502287"/>
    </source>
</evidence>